<keyword evidence="3" id="KW-0146">Chitin degradation</keyword>
<dbReference type="SMART" id="SM00636">
    <property type="entry name" value="Glyco_18"/>
    <property type="match status" value="1"/>
</dbReference>
<gene>
    <name evidence="6" type="ORF">LMG29739_02080</name>
</gene>
<dbReference type="InterPro" id="IPR011583">
    <property type="entry name" value="Chitinase_II/V-like_cat"/>
</dbReference>
<dbReference type="GO" id="GO:0008061">
    <property type="term" value="F:chitin binding"/>
    <property type="evidence" value="ECO:0007669"/>
    <property type="project" value="InterPro"/>
</dbReference>
<dbReference type="Gene3D" id="3.20.20.80">
    <property type="entry name" value="Glycosidases"/>
    <property type="match status" value="1"/>
</dbReference>
<dbReference type="Pfam" id="PF00704">
    <property type="entry name" value="Glyco_hydro_18"/>
    <property type="match status" value="1"/>
</dbReference>
<dbReference type="SMART" id="SM00089">
    <property type="entry name" value="PKD"/>
    <property type="match status" value="3"/>
</dbReference>
<dbReference type="Gene3D" id="2.60.40.10">
    <property type="entry name" value="Immunoglobulins"/>
    <property type="match status" value="3"/>
</dbReference>
<dbReference type="CDD" id="cd12215">
    <property type="entry name" value="ChiC_BD"/>
    <property type="match status" value="1"/>
</dbReference>
<evidence type="ECO:0000313" key="7">
    <source>
        <dbReference type="Proteomes" id="UP000494329"/>
    </source>
</evidence>
<dbReference type="Pfam" id="PF18911">
    <property type="entry name" value="PKD_4"/>
    <property type="match status" value="1"/>
</dbReference>
<dbReference type="EC" id="3.2.1.14" evidence="2"/>
<dbReference type="SUPFAM" id="SSF54556">
    <property type="entry name" value="Chitinase insertion domain"/>
    <property type="match status" value="1"/>
</dbReference>
<reference evidence="6 7" key="1">
    <citation type="submission" date="2020-04" db="EMBL/GenBank/DDBJ databases">
        <authorList>
            <person name="De Canck E."/>
        </authorList>
    </citation>
    <scope>NUCLEOTIDE SEQUENCE [LARGE SCALE GENOMIC DNA]</scope>
    <source>
        <strain evidence="6 7">LMG 29739</strain>
    </source>
</reference>
<dbReference type="GO" id="GO:0005975">
    <property type="term" value="P:carbohydrate metabolic process"/>
    <property type="evidence" value="ECO:0007669"/>
    <property type="project" value="InterPro"/>
</dbReference>
<dbReference type="InterPro" id="IPR017853">
    <property type="entry name" value="GH"/>
</dbReference>
<dbReference type="InterPro" id="IPR022409">
    <property type="entry name" value="PKD/Chitinase_dom"/>
</dbReference>
<name>A0A6J5DQA3_9BURK</name>
<dbReference type="CDD" id="cd00146">
    <property type="entry name" value="PKD"/>
    <property type="match status" value="2"/>
</dbReference>
<dbReference type="GO" id="GO:0006032">
    <property type="term" value="P:chitin catabolic process"/>
    <property type="evidence" value="ECO:0007669"/>
    <property type="project" value="UniProtKB-KW"/>
</dbReference>
<protein>
    <recommendedName>
        <fullName evidence="2">chitinase</fullName>
        <ecNumber evidence="2">3.2.1.14</ecNumber>
    </recommendedName>
</protein>
<evidence type="ECO:0000256" key="1">
    <source>
        <dbReference type="ARBA" id="ARBA00000822"/>
    </source>
</evidence>
<feature type="region of interest" description="Disordered" evidence="4">
    <location>
        <begin position="1"/>
        <end position="31"/>
    </location>
</feature>
<dbReference type="GO" id="GO:0008843">
    <property type="term" value="F:endochitinase activity"/>
    <property type="evidence" value="ECO:0007669"/>
    <property type="project" value="UniProtKB-EC"/>
</dbReference>
<dbReference type="CDD" id="cd06548">
    <property type="entry name" value="GH18_chitinase"/>
    <property type="match status" value="1"/>
</dbReference>
<dbReference type="PANTHER" id="PTHR11177">
    <property type="entry name" value="CHITINASE"/>
    <property type="match status" value="1"/>
</dbReference>
<comment type="catalytic activity">
    <reaction evidence="1">
        <text>Random endo-hydrolysis of N-acetyl-beta-D-glucosaminide (1-&gt;4)-beta-linkages in chitin and chitodextrins.</text>
        <dbReference type="EC" id="3.2.1.14"/>
    </reaction>
</comment>
<dbReference type="InterPro" id="IPR000601">
    <property type="entry name" value="PKD_dom"/>
</dbReference>
<evidence type="ECO:0000256" key="4">
    <source>
        <dbReference type="SAM" id="MobiDB-lite"/>
    </source>
</evidence>
<dbReference type="AlphaFoldDB" id="A0A6J5DQA3"/>
<keyword evidence="7" id="KW-1185">Reference proteome</keyword>
<dbReference type="Gene3D" id="3.10.50.10">
    <property type="match status" value="1"/>
</dbReference>
<feature type="region of interest" description="Disordered" evidence="4">
    <location>
        <begin position="599"/>
        <end position="619"/>
    </location>
</feature>
<evidence type="ECO:0000256" key="3">
    <source>
        <dbReference type="ARBA" id="ARBA00023024"/>
    </source>
</evidence>
<dbReference type="SUPFAM" id="SSF51445">
    <property type="entry name" value="(Trans)glycosidases"/>
    <property type="match status" value="1"/>
</dbReference>
<dbReference type="InterPro" id="IPR050314">
    <property type="entry name" value="Glycosyl_Hydrlase_18"/>
</dbReference>
<dbReference type="GO" id="GO:0005576">
    <property type="term" value="C:extracellular region"/>
    <property type="evidence" value="ECO:0007669"/>
    <property type="project" value="TreeGrafter"/>
</dbReference>
<evidence type="ECO:0000256" key="2">
    <source>
        <dbReference type="ARBA" id="ARBA00012729"/>
    </source>
</evidence>
<sequence>MRHAIHRGSRAASNNVKRQDSELVYDGDPGDKYGARGATEKKYQMNGFRPDSEVEAFSYTSGRVAKRVYNGYESNAYQVLGYYTDWSQYDGRYDGSYGDSDCGRGIDLMRLDASAYDKLVLGFAGIVGDKGEKKQTIDQAARDFGRKTDEASFIDAWGDVSSHRNCGFDTAATADYKALFNQQTAQGVLGGLRQLQQKNPDLILSFSIGGWTMSEAFHWVVASAARRKTLIASIVDIFRRFPMFRSVDLDWEYPGAPGNTGNTYSDSDAPNFQALVRELKQALAAAGRADVTIDIAASAAVEKMKKADLKGMLDAGVSMLHLMTYDFFGTPWAPALAHHTNLHPSHPDNPDEFSVDAAIDYLVEIGVPLGRVMLGYAAYSRSARNAAISNASPLTGTYDPGSGTTTGSFESGATEWYDLIYNYVDLEHQCGLNGFDVYTDEVADADYLYNTGSRLFVSIDTPRTVRAKGEYVRQRGLAGLFTWTIDMDNGVLANAAREGLGNAIAHQVVDMAPFYFKGINVAGANRPPIAAIDGPVEAFEGDALQYDGSRSSDPDGDSLSYVWSAPGLPFDGATTVSVTGVAPSNGAVTQYAVQLTVEDDRGASDSESATLTVKPKSSDGPVARVTVQLASGTPFELSGTASYDPDGDPLTYAWSAPQLPFDGSTQPVVSAVVPTVDVTTDYWVQLCVSDGEANSSTAFYLEATPAPEGPVKAVITGDTLVESGAPLTLSGAASTGPAPLMYKWSAPGLSFDGATQPVVSVTAPTVGQATNYAVQLTVTGHGGDGAQSVAAVTVSVQPSGDSGTWKPQAYPGGSEVTHNYQGQGLHRYRAKWWANATDEPGDPACTSTQSDGDSKVWLDLGAVSFVS</sequence>
<dbReference type="InterPro" id="IPR001223">
    <property type="entry name" value="Glyco_hydro18_cat"/>
</dbReference>
<feature type="domain" description="GH18" evidence="5">
    <location>
        <begin position="77"/>
        <end position="503"/>
    </location>
</feature>
<keyword evidence="3" id="KW-0119">Carbohydrate metabolism</keyword>
<dbReference type="EMBL" id="CADIKF010000013">
    <property type="protein sequence ID" value="CAB3755036.1"/>
    <property type="molecule type" value="Genomic_DNA"/>
</dbReference>
<evidence type="ECO:0000313" key="6">
    <source>
        <dbReference type="EMBL" id="CAB3755036.1"/>
    </source>
</evidence>
<evidence type="ECO:0000259" key="5">
    <source>
        <dbReference type="PROSITE" id="PS51910"/>
    </source>
</evidence>
<accession>A0A6J5DQA3</accession>
<organism evidence="6 7">
    <name type="scientific">Paraburkholderia solisilvae</name>
    <dbReference type="NCBI Taxonomy" id="624376"/>
    <lineage>
        <taxon>Bacteria</taxon>
        <taxon>Pseudomonadati</taxon>
        <taxon>Pseudomonadota</taxon>
        <taxon>Betaproteobacteria</taxon>
        <taxon>Burkholderiales</taxon>
        <taxon>Burkholderiaceae</taxon>
        <taxon>Paraburkholderia</taxon>
    </lineage>
</organism>
<keyword evidence="3" id="KW-0624">Polysaccharide degradation</keyword>
<dbReference type="PROSITE" id="PS51910">
    <property type="entry name" value="GH18_2"/>
    <property type="match status" value="1"/>
</dbReference>
<proteinExistence type="predicted"/>
<dbReference type="Proteomes" id="UP000494329">
    <property type="component" value="Unassembled WGS sequence"/>
</dbReference>
<dbReference type="InterPro" id="IPR035986">
    <property type="entry name" value="PKD_dom_sf"/>
</dbReference>
<dbReference type="SUPFAM" id="SSF49299">
    <property type="entry name" value="PKD domain"/>
    <property type="match status" value="1"/>
</dbReference>
<dbReference type="InterPro" id="IPR029070">
    <property type="entry name" value="Chitinase_insertion_sf"/>
</dbReference>
<dbReference type="PANTHER" id="PTHR11177:SF317">
    <property type="entry name" value="CHITINASE 12-RELATED"/>
    <property type="match status" value="1"/>
</dbReference>
<dbReference type="InterPro" id="IPR013783">
    <property type="entry name" value="Ig-like_fold"/>
</dbReference>